<name>A0A5J4RMJ2_9ZZZZ</name>
<proteinExistence type="predicted"/>
<reference evidence="1" key="1">
    <citation type="submission" date="2019-03" db="EMBL/GenBank/DDBJ databases">
        <title>Single cell metagenomics reveals metabolic interactions within the superorganism composed of flagellate Streblomastix strix and complex community of Bacteroidetes bacteria on its surface.</title>
        <authorList>
            <person name="Treitli S.C."/>
            <person name="Kolisko M."/>
            <person name="Husnik F."/>
            <person name="Keeling P."/>
            <person name="Hampl V."/>
        </authorList>
    </citation>
    <scope>NUCLEOTIDE SEQUENCE</scope>
    <source>
        <strain evidence="1">STM</strain>
    </source>
</reference>
<comment type="caution">
    <text evidence="1">The sequence shown here is derived from an EMBL/GenBank/DDBJ whole genome shotgun (WGS) entry which is preliminary data.</text>
</comment>
<gene>
    <name evidence="1" type="ORF">EZS27_016958</name>
</gene>
<protein>
    <submittedName>
        <fullName evidence="1">Uncharacterized protein</fullName>
    </submittedName>
</protein>
<accession>A0A5J4RMJ2</accession>
<organism evidence="1">
    <name type="scientific">termite gut metagenome</name>
    <dbReference type="NCBI Taxonomy" id="433724"/>
    <lineage>
        <taxon>unclassified sequences</taxon>
        <taxon>metagenomes</taxon>
        <taxon>organismal metagenomes</taxon>
    </lineage>
</organism>
<dbReference type="EMBL" id="SNRY01000964">
    <property type="protein sequence ID" value="KAA6334752.1"/>
    <property type="molecule type" value="Genomic_DNA"/>
</dbReference>
<sequence length="104" mass="12329">MREKSRGRRNTIKSIIMMKKASEILTAVILKIFEYPFKSSDQLSVRYRAGSLKNRIYYFNISDGDYNTKEDVTVFLEDFIDIPEEEAVNELNKKLKFIYDFLNN</sequence>
<dbReference type="AlphaFoldDB" id="A0A5J4RMJ2"/>
<evidence type="ECO:0000313" key="1">
    <source>
        <dbReference type="EMBL" id="KAA6334752.1"/>
    </source>
</evidence>